<sequence length="126" mass="14226">MGKYGQTAIKAVNLIQKNPEISPDDAWEKAVVEIFGNKTVNQTKKCPKGIFLGLCEEGLIKGIKKGKYTKSKMNKQYAIKGLKLINEDPVLCENESLLWIKVMGGYGKKYNFQMDVIISLREEKLI</sequence>
<dbReference type="RefSeq" id="WP_073019622.1">
    <property type="nucleotide sequence ID" value="NZ_FQXU01000007.1"/>
</dbReference>
<dbReference type="Pfam" id="PF22399">
    <property type="entry name" value="DUF6979"/>
    <property type="match status" value="1"/>
</dbReference>
<evidence type="ECO:0000313" key="1">
    <source>
        <dbReference type="EMBL" id="SHI16773.1"/>
    </source>
</evidence>
<proteinExistence type="predicted"/>
<dbReference type="InterPro" id="IPR053917">
    <property type="entry name" value="DUF6979"/>
</dbReference>
<accession>A0A1M5YYZ1</accession>
<dbReference type="AlphaFoldDB" id="A0A1M5YYZ1"/>
<evidence type="ECO:0000313" key="2">
    <source>
        <dbReference type="Proteomes" id="UP000184241"/>
    </source>
</evidence>
<name>A0A1M5YYZ1_9CLOT</name>
<dbReference type="Proteomes" id="UP000184241">
    <property type="component" value="Unassembled WGS sequence"/>
</dbReference>
<organism evidence="1 2">
    <name type="scientific">Clostridium intestinale DSM 6191</name>
    <dbReference type="NCBI Taxonomy" id="1121320"/>
    <lineage>
        <taxon>Bacteria</taxon>
        <taxon>Bacillati</taxon>
        <taxon>Bacillota</taxon>
        <taxon>Clostridia</taxon>
        <taxon>Eubacteriales</taxon>
        <taxon>Clostridiaceae</taxon>
        <taxon>Clostridium</taxon>
    </lineage>
</organism>
<gene>
    <name evidence="1" type="ORF">SAMN02745941_02320</name>
</gene>
<reference evidence="1 2" key="1">
    <citation type="submission" date="2016-11" db="EMBL/GenBank/DDBJ databases">
        <authorList>
            <person name="Jaros S."/>
            <person name="Januszkiewicz K."/>
            <person name="Wedrychowicz H."/>
        </authorList>
    </citation>
    <scope>NUCLEOTIDE SEQUENCE [LARGE SCALE GENOMIC DNA]</scope>
    <source>
        <strain evidence="1 2">DSM 6191</strain>
    </source>
</reference>
<dbReference type="EMBL" id="FQXU01000007">
    <property type="protein sequence ID" value="SHI16773.1"/>
    <property type="molecule type" value="Genomic_DNA"/>
</dbReference>
<protein>
    <submittedName>
        <fullName evidence="1">Uncharacterized protein</fullName>
    </submittedName>
</protein>